<dbReference type="AlphaFoldDB" id="A0A9D1HCH1"/>
<dbReference type="InterPro" id="IPR036390">
    <property type="entry name" value="WH_DNA-bd_sf"/>
</dbReference>
<dbReference type="PROSITE" id="PS51000">
    <property type="entry name" value="HTH_DEOR_2"/>
    <property type="match status" value="1"/>
</dbReference>
<reference evidence="5" key="2">
    <citation type="journal article" date="2021" name="PeerJ">
        <title>Extensive microbial diversity within the chicken gut microbiome revealed by metagenomics and culture.</title>
        <authorList>
            <person name="Gilroy R."/>
            <person name="Ravi A."/>
            <person name="Getino M."/>
            <person name="Pursley I."/>
            <person name="Horton D.L."/>
            <person name="Alikhan N.F."/>
            <person name="Baker D."/>
            <person name="Gharbi K."/>
            <person name="Hall N."/>
            <person name="Watson M."/>
            <person name="Adriaenssens E.M."/>
            <person name="Foster-Nyarko E."/>
            <person name="Jarju S."/>
            <person name="Secka A."/>
            <person name="Antonio M."/>
            <person name="Oren A."/>
            <person name="Chaudhuri R.R."/>
            <person name="La Ragione R."/>
            <person name="Hildebrand F."/>
            <person name="Pallen M.J."/>
        </authorList>
    </citation>
    <scope>NUCLEOTIDE SEQUENCE</scope>
    <source>
        <strain evidence="5">CHK176-22527</strain>
    </source>
</reference>
<keyword evidence="3" id="KW-0804">Transcription</keyword>
<organism evidence="5 6">
    <name type="scientific">Candidatus Allocopromorpha excrementavium</name>
    <dbReference type="NCBI Taxonomy" id="2840741"/>
    <lineage>
        <taxon>Bacteria</taxon>
        <taxon>Bacillati</taxon>
        <taxon>Bacillota</taxon>
        <taxon>Clostridia</taxon>
        <taxon>Eubacteriales</taxon>
        <taxon>Eubacteriaceae</taxon>
        <taxon>Eubacteriaceae incertae sedis</taxon>
        <taxon>Candidatus Allocopromorpha</taxon>
    </lineage>
</organism>
<name>A0A9D1HCH1_9FIRM</name>
<accession>A0A9D1HCH1</accession>
<dbReference type="Gene3D" id="3.40.50.1360">
    <property type="match status" value="1"/>
</dbReference>
<feature type="domain" description="HTH deoR-type" evidence="4">
    <location>
        <begin position="3"/>
        <end position="58"/>
    </location>
</feature>
<evidence type="ECO:0000256" key="2">
    <source>
        <dbReference type="ARBA" id="ARBA00023125"/>
    </source>
</evidence>
<dbReference type="SMART" id="SM01134">
    <property type="entry name" value="DeoRC"/>
    <property type="match status" value="1"/>
</dbReference>
<keyword evidence="2" id="KW-0238">DNA-binding</keyword>
<dbReference type="GO" id="GO:0003700">
    <property type="term" value="F:DNA-binding transcription factor activity"/>
    <property type="evidence" value="ECO:0007669"/>
    <property type="project" value="InterPro"/>
</dbReference>
<dbReference type="Proteomes" id="UP000824159">
    <property type="component" value="Unassembled WGS sequence"/>
</dbReference>
<dbReference type="InterPro" id="IPR036388">
    <property type="entry name" value="WH-like_DNA-bd_sf"/>
</dbReference>
<evidence type="ECO:0000256" key="3">
    <source>
        <dbReference type="ARBA" id="ARBA00023163"/>
    </source>
</evidence>
<dbReference type="InterPro" id="IPR001034">
    <property type="entry name" value="DeoR_HTH"/>
</dbReference>
<dbReference type="SMART" id="SM00420">
    <property type="entry name" value="HTH_DEOR"/>
    <property type="match status" value="1"/>
</dbReference>
<dbReference type="Pfam" id="PF00455">
    <property type="entry name" value="DeoRC"/>
    <property type="match status" value="1"/>
</dbReference>
<keyword evidence="1" id="KW-0805">Transcription regulation</keyword>
<sequence>MLREERFTNIIEFLKVNGTAKINEIAKLNHVSVDTVRRDLETLEGYGVLTRVRGGAVSRNENLERHVYEMRLNVHSREKTELAKLAADIVSEGQTVAMGSGSTTVEIAKFMAVNYNRLIIITNDLDIVRIFSHKEDFRIIIPGGLIDIEENAVYGERCEEELSKYNADVGILSVNSVSLEKGLSDFRLNQVDVFRKMMEISQKIVIAADSSKFGKPACMTICGMENVDVILSDGSISDEKVREYAAAGIEVLRPQKTA</sequence>
<evidence type="ECO:0000259" key="4">
    <source>
        <dbReference type="PROSITE" id="PS51000"/>
    </source>
</evidence>
<dbReference type="SUPFAM" id="SSF46785">
    <property type="entry name" value="Winged helix' DNA-binding domain"/>
    <property type="match status" value="1"/>
</dbReference>
<dbReference type="Pfam" id="PF08220">
    <property type="entry name" value="HTH_DeoR"/>
    <property type="match status" value="1"/>
</dbReference>
<dbReference type="InterPro" id="IPR050313">
    <property type="entry name" value="Carb_Metab_HTH_regulators"/>
</dbReference>
<evidence type="ECO:0000256" key="1">
    <source>
        <dbReference type="ARBA" id="ARBA00023015"/>
    </source>
</evidence>
<dbReference type="PROSITE" id="PS00894">
    <property type="entry name" value="HTH_DEOR_1"/>
    <property type="match status" value="1"/>
</dbReference>
<comment type="caution">
    <text evidence="5">The sequence shown here is derived from an EMBL/GenBank/DDBJ whole genome shotgun (WGS) entry which is preliminary data.</text>
</comment>
<dbReference type="PANTHER" id="PTHR30363">
    <property type="entry name" value="HTH-TYPE TRANSCRIPTIONAL REGULATOR SRLR-RELATED"/>
    <property type="match status" value="1"/>
</dbReference>
<evidence type="ECO:0000313" key="6">
    <source>
        <dbReference type="Proteomes" id="UP000824159"/>
    </source>
</evidence>
<dbReference type="PANTHER" id="PTHR30363:SF51">
    <property type="entry name" value="HTH-TYPE TRANSCRIPTIONAL REPRESSOR GLCR"/>
    <property type="match status" value="1"/>
</dbReference>
<dbReference type="GO" id="GO:0003677">
    <property type="term" value="F:DNA binding"/>
    <property type="evidence" value="ECO:0007669"/>
    <property type="project" value="UniProtKB-KW"/>
</dbReference>
<dbReference type="InterPro" id="IPR037171">
    <property type="entry name" value="NagB/RpiA_transferase-like"/>
</dbReference>
<reference evidence="5" key="1">
    <citation type="submission" date="2020-10" db="EMBL/GenBank/DDBJ databases">
        <authorList>
            <person name="Gilroy R."/>
        </authorList>
    </citation>
    <scope>NUCLEOTIDE SEQUENCE</scope>
    <source>
        <strain evidence="5">CHK176-22527</strain>
    </source>
</reference>
<dbReference type="PRINTS" id="PR00037">
    <property type="entry name" value="HTHLACR"/>
</dbReference>
<proteinExistence type="predicted"/>
<evidence type="ECO:0000313" key="5">
    <source>
        <dbReference type="EMBL" id="HIT99069.1"/>
    </source>
</evidence>
<dbReference type="InterPro" id="IPR018356">
    <property type="entry name" value="Tscrpt_reg_HTH_DeoR_CS"/>
</dbReference>
<gene>
    <name evidence="5" type="ORF">IAD12_02315</name>
</gene>
<protein>
    <submittedName>
        <fullName evidence="5">DeoR/GlpR transcriptional regulator</fullName>
    </submittedName>
</protein>
<dbReference type="InterPro" id="IPR014036">
    <property type="entry name" value="DeoR-like_C"/>
</dbReference>
<dbReference type="SUPFAM" id="SSF100950">
    <property type="entry name" value="NagB/RpiA/CoA transferase-like"/>
    <property type="match status" value="1"/>
</dbReference>
<dbReference type="EMBL" id="DVLX01000026">
    <property type="protein sequence ID" value="HIT99069.1"/>
    <property type="molecule type" value="Genomic_DNA"/>
</dbReference>
<dbReference type="Gene3D" id="1.10.10.10">
    <property type="entry name" value="Winged helix-like DNA-binding domain superfamily/Winged helix DNA-binding domain"/>
    <property type="match status" value="1"/>
</dbReference>